<organism evidence="3 4">
    <name type="scientific">Roseomonas indoligenes</name>
    <dbReference type="NCBI Taxonomy" id="2820811"/>
    <lineage>
        <taxon>Bacteria</taxon>
        <taxon>Pseudomonadati</taxon>
        <taxon>Pseudomonadota</taxon>
        <taxon>Alphaproteobacteria</taxon>
        <taxon>Acetobacterales</taxon>
        <taxon>Roseomonadaceae</taxon>
        <taxon>Roseomonas</taxon>
    </lineage>
</organism>
<evidence type="ECO:0000259" key="2">
    <source>
        <dbReference type="Pfam" id="PF13649"/>
    </source>
</evidence>
<dbReference type="SUPFAM" id="SSF53335">
    <property type="entry name" value="S-adenosyl-L-methionine-dependent methyltransferases"/>
    <property type="match status" value="1"/>
</dbReference>
<dbReference type="GO" id="GO:0008168">
    <property type="term" value="F:methyltransferase activity"/>
    <property type="evidence" value="ECO:0007669"/>
    <property type="project" value="UniProtKB-KW"/>
</dbReference>
<dbReference type="Gene3D" id="3.40.50.150">
    <property type="entry name" value="Vaccinia Virus protein VP39"/>
    <property type="match status" value="1"/>
</dbReference>
<gene>
    <name evidence="3" type="ORF">J5Y10_17365</name>
</gene>
<feature type="domain" description="Methyltransferase" evidence="2">
    <location>
        <begin position="151"/>
        <end position="244"/>
    </location>
</feature>
<name>A0A940MYM0_9PROT</name>
<comment type="caution">
    <text evidence="3">The sequence shown here is derived from an EMBL/GenBank/DDBJ whole genome shotgun (WGS) entry which is preliminary data.</text>
</comment>
<keyword evidence="4" id="KW-1185">Reference proteome</keyword>
<dbReference type="InterPro" id="IPR029063">
    <property type="entry name" value="SAM-dependent_MTases_sf"/>
</dbReference>
<reference evidence="3" key="1">
    <citation type="submission" date="2021-03" db="EMBL/GenBank/DDBJ databases">
        <authorList>
            <person name="So Y."/>
        </authorList>
    </citation>
    <scope>NUCLEOTIDE SEQUENCE</scope>
    <source>
        <strain evidence="3">SG15</strain>
    </source>
</reference>
<dbReference type="CDD" id="cd02440">
    <property type="entry name" value="AdoMet_MTases"/>
    <property type="match status" value="1"/>
</dbReference>
<keyword evidence="3" id="KW-0489">Methyltransferase</keyword>
<dbReference type="AlphaFoldDB" id="A0A940MYM0"/>
<dbReference type="RefSeq" id="WP_209375308.1">
    <property type="nucleotide sequence ID" value="NZ_JAGIZA010000011.1"/>
</dbReference>
<dbReference type="EMBL" id="JAGIZA010000011">
    <property type="protein sequence ID" value="MBP0494556.1"/>
    <property type="molecule type" value="Genomic_DNA"/>
</dbReference>
<accession>A0A940MYM0</accession>
<keyword evidence="1" id="KW-0808">Transferase</keyword>
<protein>
    <submittedName>
        <fullName evidence="3">Class I SAM-dependent methyltransferase</fullName>
    </submittedName>
</protein>
<dbReference type="Pfam" id="PF13649">
    <property type="entry name" value="Methyltransf_25"/>
    <property type="match status" value="1"/>
</dbReference>
<sequence>MATRDEVLTCYRYILGREPESDMVLLSQVIPEETLEALRARFLSSEEFLRKSRLLVNGLPRPLPLTVPPLKVETEAPPETLRRLVEKTGEYWSAIGTEAPHWSVLTSDMYRPERIEDTKAYFYASGKNDLNIIRGCLRRARVQPEAMVTAVEYGCGVGRVTGHLAVKFPKVVACDISRPHLDIAAAHLAETGASNVQLEHLGPDRLHPELRCDFWFSRIVLQHNPPPVMAAILRRAFAALNPGGVAVFQVPTYKLDYTFRIRDYLDGPLGKQMEMHILPQPTVFALAEEADCRPVEVREDTGLVSSQIDQWLSNLFVFRKRG</sequence>
<dbReference type="PANTHER" id="PTHR43861">
    <property type="entry name" value="TRANS-ACONITATE 2-METHYLTRANSFERASE-RELATED"/>
    <property type="match status" value="1"/>
</dbReference>
<evidence type="ECO:0000256" key="1">
    <source>
        <dbReference type="ARBA" id="ARBA00022679"/>
    </source>
</evidence>
<evidence type="ECO:0000313" key="4">
    <source>
        <dbReference type="Proteomes" id="UP000677537"/>
    </source>
</evidence>
<proteinExistence type="predicted"/>
<dbReference type="InterPro" id="IPR041698">
    <property type="entry name" value="Methyltransf_25"/>
</dbReference>
<dbReference type="Proteomes" id="UP000677537">
    <property type="component" value="Unassembled WGS sequence"/>
</dbReference>
<evidence type="ECO:0000313" key="3">
    <source>
        <dbReference type="EMBL" id="MBP0494556.1"/>
    </source>
</evidence>
<dbReference type="GO" id="GO:0032259">
    <property type="term" value="P:methylation"/>
    <property type="evidence" value="ECO:0007669"/>
    <property type="project" value="UniProtKB-KW"/>
</dbReference>